<evidence type="ECO:0000256" key="1">
    <source>
        <dbReference type="SAM" id="Phobius"/>
    </source>
</evidence>
<dbReference type="EMBL" id="VSSQ01000392">
    <property type="protein sequence ID" value="MPL93463.1"/>
    <property type="molecule type" value="Genomic_DNA"/>
</dbReference>
<comment type="caution">
    <text evidence="2">The sequence shown here is derived from an EMBL/GenBank/DDBJ whole genome shotgun (WGS) entry which is preliminary data.</text>
</comment>
<organism evidence="2">
    <name type="scientific">bioreactor metagenome</name>
    <dbReference type="NCBI Taxonomy" id="1076179"/>
    <lineage>
        <taxon>unclassified sequences</taxon>
        <taxon>metagenomes</taxon>
        <taxon>ecological metagenomes</taxon>
    </lineage>
</organism>
<gene>
    <name evidence="2" type="ORF">SDC9_39591</name>
</gene>
<keyword evidence="1" id="KW-0812">Transmembrane</keyword>
<proteinExistence type="predicted"/>
<evidence type="ECO:0000313" key="2">
    <source>
        <dbReference type="EMBL" id="MPL93463.1"/>
    </source>
</evidence>
<name>A0A644VSS9_9ZZZZ</name>
<keyword evidence="1" id="KW-1133">Transmembrane helix</keyword>
<dbReference type="AlphaFoldDB" id="A0A644VSS9"/>
<reference evidence="2" key="1">
    <citation type="submission" date="2019-08" db="EMBL/GenBank/DDBJ databases">
        <authorList>
            <person name="Kucharzyk K."/>
            <person name="Murdoch R.W."/>
            <person name="Higgins S."/>
            <person name="Loffler F."/>
        </authorList>
    </citation>
    <scope>NUCLEOTIDE SEQUENCE</scope>
</reference>
<accession>A0A644VSS9</accession>
<keyword evidence="1" id="KW-0472">Membrane</keyword>
<protein>
    <submittedName>
        <fullName evidence="2">Uncharacterized protein</fullName>
    </submittedName>
</protein>
<sequence>MRLWERTKIWRRPGLPQGIIPFFLIIYLTFSRRFYLCCESSFLTGVLQNSVEILVKKCLFSSLQDIVPQDNHRTTKPLGLREMS</sequence>
<feature type="transmembrane region" description="Helical" evidence="1">
    <location>
        <begin position="12"/>
        <end position="30"/>
    </location>
</feature>